<keyword evidence="1" id="KW-0812">Transmembrane</keyword>
<reference evidence="2 3" key="1">
    <citation type="journal article" date="2018" name="Nat. Genet.">
        <title>The Rosa genome provides new insights in the design of modern roses.</title>
        <authorList>
            <person name="Bendahmane M."/>
        </authorList>
    </citation>
    <scope>NUCLEOTIDE SEQUENCE [LARGE SCALE GENOMIC DNA]</scope>
    <source>
        <strain evidence="3">cv. Old Blush</strain>
    </source>
</reference>
<evidence type="ECO:0000313" key="2">
    <source>
        <dbReference type="EMBL" id="PRQ52125.1"/>
    </source>
</evidence>
<comment type="caution">
    <text evidence="2">The sequence shown here is derived from an EMBL/GenBank/DDBJ whole genome shotgun (WGS) entry which is preliminary data.</text>
</comment>
<keyword evidence="1" id="KW-0472">Membrane</keyword>
<evidence type="ECO:0000313" key="3">
    <source>
        <dbReference type="Proteomes" id="UP000238479"/>
    </source>
</evidence>
<dbReference type="Proteomes" id="UP000238479">
    <property type="component" value="Chromosome 2"/>
</dbReference>
<evidence type="ECO:0000256" key="1">
    <source>
        <dbReference type="SAM" id="Phobius"/>
    </source>
</evidence>
<dbReference type="EMBL" id="PDCK01000040">
    <property type="protein sequence ID" value="PRQ52125.1"/>
    <property type="molecule type" value="Genomic_DNA"/>
</dbReference>
<dbReference type="Gramene" id="PRQ52125">
    <property type="protein sequence ID" value="PRQ52125"/>
    <property type="gene ID" value="RchiOBHm_Chr2g0152081"/>
</dbReference>
<sequence length="67" mass="7696">MRHLIPSGGSRKVHKFELLNPAKCRYPLVSIIKMKFCATLLIWMLVIFCLADLGNMMWMLLIKAGTM</sequence>
<name>A0A2P6S0C5_ROSCH</name>
<protein>
    <submittedName>
        <fullName evidence="2">Uncharacterized protein</fullName>
    </submittedName>
</protein>
<accession>A0A2P6S0C5</accession>
<gene>
    <name evidence="2" type="ORF">RchiOBHm_Chr2g0152081</name>
</gene>
<keyword evidence="3" id="KW-1185">Reference proteome</keyword>
<feature type="transmembrane region" description="Helical" evidence="1">
    <location>
        <begin position="40"/>
        <end position="61"/>
    </location>
</feature>
<keyword evidence="1" id="KW-1133">Transmembrane helix</keyword>
<dbReference type="AlphaFoldDB" id="A0A2P6S0C5"/>
<organism evidence="2 3">
    <name type="scientific">Rosa chinensis</name>
    <name type="common">China rose</name>
    <dbReference type="NCBI Taxonomy" id="74649"/>
    <lineage>
        <taxon>Eukaryota</taxon>
        <taxon>Viridiplantae</taxon>
        <taxon>Streptophyta</taxon>
        <taxon>Embryophyta</taxon>
        <taxon>Tracheophyta</taxon>
        <taxon>Spermatophyta</taxon>
        <taxon>Magnoliopsida</taxon>
        <taxon>eudicotyledons</taxon>
        <taxon>Gunneridae</taxon>
        <taxon>Pentapetalae</taxon>
        <taxon>rosids</taxon>
        <taxon>fabids</taxon>
        <taxon>Rosales</taxon>
        <taxon>Rosaceae</taxon>
        <taxon>Rosoideae</taxon>
        <taxon>Rosoideae incertae sedis</taxon>
        <taxon>Rosa</taxon>
    </lineage>
</organism>
<proteinExistence type="predicted"/>